<evidence type="ECO:0000313" key="3">
    <source>
        <dbReference type="Proteomes" id="UP000198888"/>
    </source>
</evidence>
<gene>
    <name evidence="2" type="ORF">SAMN05444271_1017</name>
</gene>
<reference evidence="2 3" key="1">
    <citation type="submission" date="2016-10" db="EMBL/GenBank/DDBJ databases">
        <authorList>
            <person name="de Groot N.N."/>
        </authorList>
    </citation>
    <scope>NUCLEOTIDE SEQUENCE [LARGE SCALE GENOMIC DNA]</scope>
    <source>
        <strain evidence="2 3">DSM 22187</strain>
    </source>
</reference>
<keyword evidence="1" id="KW-1133">Transmembrane helix</keyword>
<dbReference type="KEGG" id="hae:halTADL_1957"/>
<keyword evidence="1" id="KW-0812">Transmembrane</keyword>
<evidence type="ECO:0000256" key="1">
    <source>
        <dbReference type="SAM" id="Phobius"/>
    </source>
</evidence>
<organism evidence="2 3">
    <name type="scientific">Halohasta litchfieldiae</name>
    <dbReference type="NCBI Taxonomy" id="1073996"/>
    <lineage>
        <taxon>Archaea</taxon>
        <taxon>Methanobacteriati</taxon>
        <taxon>Methanobacteriota</taxon>
        <taxon>Stenosarchaea group</taxon>
        <taxon>Halobacteria</taxon>
        <taxon>Halobacteriales</taxon>
        <taxon>Haloferacaceae</taxon>
        <taxon>Halohasta</taxon>
    </lineage>
</organism>
<evidence type="ECO:0000313" key="2">
    <source>
        <dbReference type="EMBL" id="SEI46688.1"/>
    </source>
</evidence>
<keyword evidence="1" id="KW-0472">Membrane</keyword>
<dbReference type="Proteomes" id="UP000198888">
    <property type="component" value="Unassembled WGS sequence"/>
</dbReference>
<accession>A0A1H6QSD6</accession>
<protein>
    <submittedName>
        <fullName evidence="2">Uncharacterized protein</fullName>
    </submittedName>
</protein>
<name>A0A1H6QSD6_9EURY</name>
<sequence>MAENGSVPFWWIVVFLLLALGAGIGSVFLTGGSIFIALPGLLL</sequence>
<proteinExistence type="predicted"/>
<dbReference type="EMBL" id="FNYR01000001">
    <property type="protein sequence ID" value="SEI46688.1"/>
    <property type="molecule type" value="Genomic_DNA"/>
</dbReference>
<dbReference type="AlphaFoldDB" id="A0A1H6QSD6"/>
<accession>A0A2H4Q327</accession>
<dbReference type="GeneID" id="76389864"/>
<keyword evidence="3" id="KW-1185">Reference proteome</keyword>
<dbReference type="RefSeq" id="WP_265472926.1">
    <property type="nucleotide sequence ID" value="NZ_CP024845.1"/>
</dbReference>
<dbReference type="STRING" id="1073996.SAMN05444271_1017"/>
<feature type="transmembrane region" description="Helical" evidence="1">
    <location>
        <begin position="12"/>
        <end position="38"/>
    </location>
</feature>